<proteinExistence type="predicted"/>
<dbReference type="GO" id="GO:0016020">
    <property type="term" value="C:membrane"/>
    <property type="evidence" value="ECO:0007669"/>
    <property type="project" value="UniProtKB-SubCell"/>
</dbReference>
<feature type="transmembrane region" description="Helical" evidence="6">
    <location>
        <begin position="21"/>
        <end position="42"/>
    </location>
</feature>
<keyword evidence="8" id="KW-1185">Reference proteome</keyword>
<keyword evidence="4 6" id="KW-0472">Membrane</keyword>
<gene>
    <name evidence="7" type="ORF">TCLT_LOCUS10648</name>
</gene>
<keyword evidence="2 6" id="KW-0812">Transmembrane</keyword>
<dbReference type="PANTHER" id="PTHR34104:SF3">
    <property type="entry name" value="TRANSMEMBRANE PROTEIN 254"/>
    <property type="match status" value="1"/>
</dbReference>
<protein>
    <recommendedName>
        <fullName evidence="5">Transmembrane protein 254</fullName>
    </recommendedName>
</protein>
<dbReference type="OrthoDB" id="9984821at2759"/>
<dbReference type="AlphaFoldDB" id="A0A0N5DBU7"/>
<reference evidence="7 8" key="2">
    <citation type="submission" date="2018-11" db="EMBL/GenBank/DDBJ databases">
        <authorList>
            <consortium name="Pathogen Informatics"/>
        </authorList>
    </citation>
    <scope>NUCLEOTIDE SEQUENCE [LARGE SCALE GENOMIC DNA]</scope>
</reference>
<dbReference type="Proteomes" id="UP000276776">
    <property type="component" value="Unassembled WGS sequence"/>
</dbReference>
<dbReference type="WBParaSite" id="TCLT_0001066401-mRNA-1">
    <property type="protein sequence ID" value="TCLT_0001066401-mRNA-1"/>
    <property type="gene ID" value="TCLT_0001066401"/>
</dbReference>
<evidence type="ECO:0000256" key="5">
    <source>
        <dbReference type="ARBA" id="ARBA00034834"/>
    </source>
</evidence>
<dbReference type="Pfam" id="PF14934">
    <property type="entry name" value="TMEM254"/>
    <property type="match status" value="1"/>
</dbReference>
<accession>A0A0N5DBU7</accession>
<sequence>MAWYNVQWVSNFGPPGKLIEYLGLRFPLFFLITNIVVLVVHTGEALTAFKLCKLLSLTTNDSIKWTLQTLIYGYPSLRLLLNYSTSLRRHR</sequence>
<evidence type="ECO:0000256" key="3">
    <source>
        <dbReference type="ARBA" id="ARBA00022989"/>
    </source>
</evidence>
<dbReference type="OMA" id="IWWILVP"/>
<evidence type="ECO:0000256" key="2">
    <source>
        <dbReference type="ARBA" id="ARBA00022692"/>
    </source>
</evidence>
<dbReference type="PANTHER" id="PTHR34104">
    <property type="entry name" value="TRANSMEMBRANE PROTEIN 254"/>
    <property type="match status" value="1"/>
</dbReference>
<name>A0A0N5DBU7_THECL</name>
<dbReference type="InterPro" id="IPR028110">
    <property type="entry name" value="TMEM254"/>
</dbReference>
<evidence type="ECO:0000313" key="8">
    <source>
        <dbReference type="Proteomes" id="UP000276776"/>
    </source>
</evidence>
<evidence type="ECO:0000256" key="6">
    <source>
        <dbReference type="SAM" id="Phobius"/>
    </source>
</evidence>
<keyword evidence="3 6" id="KW-1133">Transmembrane helix</keyword>
<comment type="subcellular location">
    <subcellularLocation>
        <location evidence="1">Membrane</location>
        <topology evidence="1">Multi-pass membrane protein</topology>
    </subcellularLocation>
</comment>
<evidence type="ECO:0000313" key="7">
    <source>
        <dbReference type="EMBL" id="VDN08357.1"/>
    </source>
</evidence>
<organism evidence="9">
    <name type="scientific">Thelazia callipaeda</name>
    <name type="common">Oriental eyeworm</name>
    <name type="synonym">Parasitic nematode</name>
    <dbReference type="NCBI Taxonomy" id="103827"/>
    <lineage>
        <taxon>Eukaryota</taxon>
        <taxon>Metazoa</taxon>
        <taxon>Ecdysozoa</taxon>
        <taxon>Nematoda</taxon>
        <taxon>Chromadorea</taxon>
        <taxon>Rhabditida</taxon>
        <taxon>Spirurina</taxon>
        <taxon>Spiruromorpha</taxon>
        <taxon>Thelazioidea</taxon>
        <taxon>Thelaziidae</taxon>
        <taxon>Thelazia</taxon>
    </lineage>
</organism>
<evidence type="ECO:0000256" key="4">
    <source>
        <dbReference type="ARBA" id="ARBA00023136"/>
    </source>
</evidence>
<dbReference type="EMBL" id="UYYF01005237">
    <property type="protein sequence ID" value="VDN08357.1"/>
    <property type="molecule type" value="Genomic_DNA"/>
</dbReference>
<evidence type="ECO:0000313" key="9">
    <source>
        <dbReference type="WBParaSite" id="TCLT_0001066401-mRNA-1"/>
    </source>
</evidence>
<evidence type="ECO:0000256" key="1">
    <source>
        <dbReference type="ARBA" id="ARBA00004141"/>
    </source>
</evidence>
<dbReference type="STRING" id="103827.A0A0N5DBU7"/>
<reference evidence="9" key="1">
    <citation type="submission" date="2017-02" db="UniProtKB">
        <authorList>
            <consortium name="WormBaseParasite"/>
        </authorList>
    </citation>
    <scope>IDENTIFICATION</scope>
</reference>